<keyword evidence="5" id="KW-1185">Reference proteome</keyword>
<proteinExistence type="predicted"/>
<keyword evidence="2" id="KW-1133">Transmembrane helix</keyword>
<dbReference type="AlphaFoldDB" id="A0A2M9B8B1"/>
<evidence type="ECO:0000313" key="5">
    <source>
        <dbReference type="Proteomes" id="UP000230842"/>
    </source>
</evidence>
<gene>
    <name evidence="4" type="ORF">CLV56_3700</name>
</gene>
<dbReference type="Gene3D" id="3.40.30.10">
    <property type="entry name" value="Glutaredoxin"/>
    <property type="match status" value="1"/>
</dbReference>
<dbReference type="Pfam" id="PF13462">
    <property type="entry name" value="Thioredoxin_4"/>
    <property type="match status" value="1"/>
</dbReference>
<dbReference type="CDD" id="cd02972">
    <property type="entry name" value="DsbA_family"/>
    <property type="match status" value="1"/>
</dbReference>
<dbReference type="InterPro" id="IPR036249">
    <property type="entry name" value="Thioredoxin-like_sf"/>
</dbReference>
<dbReference type="EMBL" id="PGEZ01000002">
    <property type="protein sequence ID" value="PJJ54195.1"/>
    <property type="molecule type" value="Genomic_DNA"/>
</dbReference>
<evidence type="ECO:0000256" key="1">
    <source>
        <dbReference type="SAM" id="MobiDB-lite"/>
    </source>
</evidence>
<feature type="region of interest" description="Disordered" evidence="1">
    <location>
        <begin position="218"/>
        <end position="273"/>
    </location>
</feature>
<organism evidence="4 5">
    <name type="scientific">Mumia flava</name>
    <dbReference type="NCBI Taxonomy" id="1348852"/>
    <lineage>
        <taxon>Bacteria</taxon>
        <taxon>Bacillati</taxon>
        <taxon>Actinomycetota</taxon>
        <taxon>Actinomycetes</taxon>
        <taxon>Propionibacteriales</taxon>
        <taxon>Nocardioidaceae</taxon>
        <taxon>Mumia</taxon>
    </lineage>
</organism>
<keyword evidence="2" id="KW-0472">Membrane</keyword>
<accession>A0A2M9B8B1</accession>
<sequence length="289" mass="30502">MTPGRRYCLPVASKDDKRARQARAEQMRKERERQEKRRRNIITAVIVVAVVAVIAGAGFAVKTAIDNNADVATRAPEGLTDGNGVLYTAEDAGGSGGSSDAGGTAGGDPVQVTLFEDFACPHCKSFEASTGVWLDEQVAAGTIEVEFRPVSFLTEYSSDALAASMCVFEEGGAEAYRTFATLAYENQPAEGGNLDASDFVQFAEESGTPEAADCIRGRPFRDWASPEGEATKQAFEDEDSEGNTLSGTPTVWVEGTTVNGPEDADGNPTVPGTEDIQQAIQEAGGTAEQ</sequence>
<name>A0A2M9B8B1_9ACTN</name>
<feature type="domain" description="Thioredoxin-like fold" evidence="3">
    <location>
        <begin position="109"/>
        <end position="265"/>
    </location>
</feature>
<keyword evidence="2" id="KW-0812">Transmembrane</keyword>
<keyword evidence="4" id="KW-0413">Isomerase</keyword>
<dbReference type="GO" id="GO:0016853">
    <property type="term" value="F:isomerase activity"/>
    <property type="evidence" value="ECO:0007669"/>
    <property type="project" value="UniProtKB-KW"/>
</dbReference>
<evidence type="ECO:0000313" key="4">
    <source>
        <dbReference type="EMBL" id="PJJ54195.1"/>
    </source>
</evidence>
<evidence type="ECO:0000256" key="2">
    <source>
        <dbReference type="SAM" id="Phobius"/>
    </source>
</evidence>
<feature type="compositionally biased region" description="Basic and acidic residues" evidence="1">
    <location>
        <begin position="13"/>
        <end position="35"/>
    </location>
</feature>
<feature type="transmembrane region" description="Helical" evidence="2">
    <location>
        <begin position="41"/>
        <end position="61"/>
    </location>
</feature>
<dbReference type="SUPFAM" id="SSF52833">
    <property type="entry name" value="Thioredoxin-like"/>
    <property type="match status" value="1"/>
</dbReference>
<dbReference type="InterPro" id="IPR012336">
    <property type="entry name" value="Thioredoxin-like_fold"/>
</dbReference>
<feature type="region of interest" description="Disordered" evidence="1">
    <location>
        <begin position="1"/>
        <end position="35"/>
    </location>
</feature>
<evidence type="ECO:0000259" key="3">
    <source>
        <dbReference type="Pfam" id="PF13462"/>
    </source>
</evidence>
<reference evidence="4 5" key="1">
    <citation type="submission" date="2017-11" db="EMBL/GenBank/DDBJ databases">
        <title>Genomic Encyclopedia of Archaeal and Bacterial Type Strains, Phase II (KMG-II): From Individual Species to Whole Genera.</title>
        <authorList>
            <person name="Goeker M."/>
        </authorList>
    </citation>
    <scope>NUCLEOTIDE SEQUENCE [LARGE SCALE GENOMIC DNA]</scope>
    <source>
        <strain evidence="4 5">DSM 27763</strain>
    </source>
</reference>
<protein>
    <submittedName>
        <fullName evidence="4">Protein-disulfide isomerase</fullName>
    </submittedName>
</protein>
<comment type="caution">
    <text evidence="4">The sequence shown here is derived from an EMBL/GenBank/DDBJ whole genome shotgun (WGS) entry which is preliminary data.</text>
</comment>
<dbReference type="Proteomes" id="UP000230842">
    <property type="component" value="Unassembled WGS sequence"/>
</dbReference>